<reference evidence="2" key="1">
    <citation type="submission" date="2015-01" db="EMBL/GenBank/DDBJ databases">
        <authorList>
            <person name="Manzoor Shahid"/>
            <person name="Zubair Saima"/>
        </authorList>
    </citation>
    <scope>NUCLEOTIDE SEQUENCE [LARGE SCALE GENOMIC DNA]</scope>
    <source>
        <strain evidence="2">V1</strain>
    </source>
</reference>
<evidence type="ECO:0000313" key="1">
    <source>
        <dbReference type="EMBL" id="CEM61754.1"/>
    </source>
</evidence>
<keyword evidence="2" id="KW-1185">Reference proteome</keyword>
<sequence length="63" mass="7093">MSKTRTTSLKCMQRLRALPKAAREPSFIVWVPENPLNFNAPDSIAAKVKGSDYPQNKIKSYTP</sequence>
<dbReference type="Proteomes" id="UP000042527">
    <property type="component" value="Unassembled WGS sequence"/>
</dbReference>
<evidence type="ECO:0000313" key="2">
    <source>
        <dbReference type="Proteomes" id="UP000042527"/>
    </source>
</evidence>
<proteinExistence type="predicted"/>
<protein>
    <submittedName>
        <fullName evidence="1">Uncharacterized protein</fullName>
    </submittedName>
</protein>
<gene>
    <name evidence="1" type="ORF">TPHV1_200044</name>
</gene>
<organism evidence="1 2">
    <name type="scientific">Treponema phagedenis</name>
    <dbReference type="NCBI Taxonomy" id="162"/>
    <lineage>
        <taxon>Bacteria</taxon>
        <taxon>Pseudomonadati</taxon>
        <taxon>Spirochaetota</taxon>
        <taxon>Spirochaetia</taxon>
        <taxon>Spirochaetales</taxon>
        <taxon>Treponemataceae</taxon>
        <taxon>Treponema</taxon>
    </lineage>
</organism>
<name>A0A0B7GSY4_TREPH</name>
<accession>A0A0B7GSY4</accession>
<dbReference type="EMBL" id="CDNC01000013">
    <property type="protein sequence ID" value="CEM61754.1"/>
    <property type="molecule type" value="Genomic_DNA"/>
</dbReference>
<dbReference type="AlphaFoldDB" id="A0A0B7GSY4"/>